<accession>A0A286EL69</accession>
<evidence type="ECO:0000313" key="2">
    <source>
        <dbReference type="Proteomes" id="UP000219669"/>
    </source>
</evidence>
<dbReference type="Proteomes" id="UP000219669">
    <property type="component" value="Unassembled WGS sequence"/>
</dbReference>
<dbReference type="AlphaFoldDB" id="A0A286EL69"/>
<dbReference type="OrthoDB" id="8613270at2"/>
<name>A0A286EL69_9NEIS</name>
<reference evidence="1 2" key="1">
    <citation type="submission" date="2017-09" db="EMBL/GenBank/DDBJ databases">
        <authorList>
            <person name="Ehlers B."/>
            <person name="Leendertz F.H."/>
        </authorList>
    </citation>
    <scope>NUCLEOTIDE SEQUENCE [LARGE SCALE GENOMIC DNA]</scope>
    <source>
        <strain evidence="1 2">DSM 16848</strain>
    </source>
</reference>
<keyword evidence="2" id="KW-1185">Reference proteome</keyword>
<gene>
    <name evidence="1" type="ORF">SAMN02746062_02164</name>
</gene>
<proteinExistence type="predicted"/>
<evidence type="ECO:0000313" key="1">
    <source>
        <dbReference type="EMBL" id="SOD71661.1"/>
    </source>
</evidence>
<sequence>MKKNELHNLIRQEIPQITYLETDSPEAAEGEFALWEVDDCTIMLDFADNKSDCHTIQAALQNVSRKITFLNDNKNAIIQTLHTEHPELSTENMRGVYVSFWIENATEVFCDLLVSSDDWAMQAAAFSLEDDNELIFNGLE</sequence>
<organism evidence="1 2">
    <name type="scientific">Alysiella filiformis DSM 16848</name>
    <dbReference type="NCBI Taxonomy" id="1120981"/>
    <lineage>
        <taxon>Bacteria</taxon>
        <taxon>Pseudomonadati</taxon>
        <taxon>Pseudomonadota</taxon>
        <taxon>Betaproteobacteria</taxon>
        <taxon>Neisseriales</taxon>
        <taxon>Neisseriaceae</taxon>
        <taxon>Alysiella</taxon>
    </lineage>
</organism>
<dbReference type="RefSeq" id="WP_143269213.1">
    <property type="nucleotide sequence ID" value="NZ_CP083931.1"/>
</dbReference>
<protein>
    <submittedName>
        <fullName evidence="1">Uncharacterized protein</fullName>
    </submittedName>
</protein>
<dbReference type="EMBL" id="OCNF01000028">
    <property type="protein sequence ID" value="SOD71661.1"/>
    <property type="molecule type" value="Genomic_DNA"/>
</dbReference>